<dbReference type="EMBL" id="BFAD01000004">
    <property type="protein sequence ID" value="GBE82747.1"/>
    <property type="molecule type" value="Genomic_DNA"/>
</dbReference>
<protein>
    <submittedName>
        <fullName evidence="1">Uncharacterized protein</fullName>
    </submittedName>
</protein>
<name>A0A401GKP9_9APHY</name>
<evidence type="ECO:0000313" key="2">
    <source>
        <dbReference type="Proteomes" id="UP000287166"/>
    </source>
</evidence>
<keyword evidence="2" id="KW-1185">Reference proteome</keyword>
<dbReference type="GeneID" id="38779664"/>
<comment type="caution">
    <text evidence="1">The sequence shown here is derived from an EMBL/GenBank/DDBJ whole genome shotgun (WGS) entry which is preliminary data.</text>
</comment>
<reference evidence="1 2" key="1">
    <citation type="journal article" date="2018" name="Sci. Rep.">
        <title>Genome sequence of the cauliflower mushroom Sparassis crispa (Hanabiratake) and its association with beneficial usage.</title>
        <authorList>
            <person name="Kiyama R."/>
            <person name="Furutani Y."/>
            <person name="Kawaguchi K."/>
            <person name="Nakanishi T."/>
        </authorList>
    </citation>
    <scope>NUCLEOTIDE SEQUENCE [LARGE SCALE GENOMIC DNA]</scope>
</reference>
<sequence>MTPHMVPVGLRSNNDLDGNASIVAAMEPYARPWRIALDWATGYGELLSSPENEHHWLIPLAWI</sequence>
<dbReference type="AlphaFoldDB" id="A0A401GKP9"/>
<dbReference type="Proteomes" id="UP000287166">
    <property type="component" value="Unassembled WGS sequence"/>
</dbReference>
<proteinExistence type="predicted"/>
<gene>
    <name evidence="1" type="ORF">SCP_0411320</name>
</gene>
<evidence type="ECO:0000313" key="1">
    <source>
        <dbReference type="EMBL" id="GBE82747.1"/>
    </source>
</evidence>
<dbReference type="RefSeq" id="XP_027613660.1">
    <property type="nucleotide sequence ID" value="XM_027757859.1"/>
</dbReference>
<accession>A0A401GKP9</accession>
<dbReference type="InParanoid" id="A0A401GKP9"/>
<organism evidence="1 2">
    <name type="scientific">Sparassis crispa</name>
    <dbReference type="NCBI Taxonomy" id="139825"/>
    <lineage>
        <taxon>Eukaryota</taxon>
        <taxon>Fungi</taxon>
        <taxon>Dikarya</taxon>
        <taxon>Basidiomycota</taxon>
        <taxon>Agaricomycotina</taxon>
        <taxon>Agaricomycetes</taxon>
        <taxon>Polyporales</taxon>
        <taxon>Sparassidaceae</taxon>
        <taxon>Sparassis</taxon>
    </lineage>
</organism>